<organism evidence="16 17">
    <name type="scientific">Bugula neritina</name>
    <name type="common">Brown bryozoan</name>
    <name type="synonym">Sertularia neritina</name>
    <dbReference type="NCBI Taxonomy" id="10212"/>
    <lineage>
        <taxon>Eukaryota</taxon>
        <taxon>Metazoa</taxon>
        <taxon>Spiralia</taxon>
        <taxon>Lophotrochozoa</taxon>
        <taxon>Bryozoa</taxon>
        <taxon>Gymnolaemata</taxon>
        <taxon>Cheilostomatida</taxon>
        <taxon>Flustrina</taxon>
        <taxon>Buguloidea</taxon>
        <taxon>Bugulidae</taxon>
        <taxon>Bugula</taxon>
    </lineage>
</organism>
<evidence type="ECO:0000313" key="16">
    <source>
        <dbReference type="EMBL" id="KAF6030638.1"/>
    </source>
</evidence>
<evidence type="ECO:0000256" key="5">
    <source>
        <dbReference type="ARBA" id="ARBA00022737"/>
    </source>
</evidence>
<feature type="disulfide bond" evidence="12">
    <location>
        <begin position="417"/>
        <end position="426"/>
    </location>
</feature>
<feature type="disulfide bond" evidence="12">
    <location>
        <begin position="65"/>
        <end position="74"/>
    </location>
</feature>
<dbReference type="GO" id="GO:0009888">
    <property type="term" value="P:tissue development"/>
    <property type="evidence" value="ECO:0007669"/>
    <property type="project" value="TreeGrafter"/>
</dbReference>
<dbReference type="FunFam" id="2.10.25.10:FF:000188">
    <property type="entry name" value="Laminin subunit gamma 2"/>
    <property type="match status" value="1"/>
</dbReference>
<evidence type="ECO:0000256" key="12">
    <source>
        <dbReference type="PROSITE-ProRule" id="PRU00460"/>
    </source>
</evidence>
<evidence type="ECO:0000256" key="9">
    <source>
        <dbReference type="ARBA" id="ARBA00023157"/>
    </source>
</evidence>
<proteinExistence type="predicted"/>
<dbReference type="Gene3D" id="2.10.25.10">
    <property type="entry name" value="Laminin"/>
    <property type="match status" value="6"/>
</dbReference>
<dbReference type="PROSITE" id="PS50027">
    <property type="entry name" value="EGF_LAM_2"/>
    <property type="match status" value="4"/>
</dbReference>
<keyword evidence="3" id="KW-0272">Extracellular matrix</keyword>
<dbReference type="SUPFAM" id="SSF57196">
    <property type="entry name" value="EGF/Laminin"/>
    <property type="match status" value="6"/>
</dbReference>
<feature type="disulfide bond" evidence="12">
    <location>
        <begin position="16"/>
        <end position="25"/>
    </location>
</feature>
<dbReference type="PANTHER" id="PTHR10574:SF375">
    <property type="entry name" value="LAMININ SUBUNIT BETA-1"/>
    <property type="match status" value="1"/>
</dbReference>
<dbReference type="GO" id="GO:0016477">
    <property type="term" value="P:cell migration"/>
    <property type="evidence" value="ECO:0007669"/>
    <property type="project" value="TreeGrafter"/>
</dbReference>
<dbReference type="InterPro" id="IPR050440">
    <property type="entry name" value="Laminin/Netrin_ECM"/>
</dbReference>
<dbReference type="Pfam" id="PF21199">
    <property type="entry name" value="LAMININ_IV_B"/>
    <property type="match status" value="1"/>
</dbReference>
<evidence type="ECO:0000256" key="10">
    <source>
        <dbReference type="ARBA" id="ARBA00023180"/>
    </source>
</evidence>
<dbReference type="AlphaFoldDB" id="A0A7J7JZ74"/>
<dbReference type="PROSITE" id="PS01248">
    <property type="entry name" value="EGF_LAM_1"/>
    <property type="match status" value="2"/>
</dbReference>
<feature type="domain" description="Laminin EGF-like" evidence="14">
    <location>
        <begin position="348"/>
        <end position="395"/>
    </location>
</feature>
<feature type="domain" description="Laminin EGF-like" evidence="14">
    <location>
        <begin position="43"/>
        <end position="93"/>
    </location>
</feature>
<dbReference type="GO" id="GO:0009887">
    <property type="term" value="P:animal organ morphogenesis"/>
    <property type="evidence" value="ECO:0007669"/>
    <property type="project" value="TreeGrafter"/>
</dbReference>
<dbReference type="CDD" id="cd00055">
    <property type="entry name" value="EGF_Lam"/>
    <property type="match status" value="6"/>
</dbReference>
<dbReference type="Pfam" id="PF24973">
    <property type="entry name" value="EGF_LMN_ATRN"/>
    <property type="match status" value="1"/>
</dbReference>
<feature type="disulfide bond" evidence="12">
    <location>
        <begin position="77"/>
        <end position="91"/>
    </location>
</feature>
<dbReference type="FunFam" id="2.10.25.10:FF:000135">
    <property type="entry name" value="Laminin subunit beta 4"/>
    <property type="match status" value="1"/>
</dbReference>
<dbReference type="Pfam" id="PF00053">
    <property type="entry name" value="EGF_laminin"/>
    <property type="match status" value="5"/>
</dbReference>
<evidence type="ECO:0000256" key="13">
    <source>
        <dbReference type="SAM" id="MobiDB-lite"/>
    </source>
</evidence>
<dbReference type="Proteomes" id="UP000593567">
    <property type="component" value="Unassembled WGS sequence"/>
</dbReference>
<dbReference type="InterPro" id="IPR056863">
    <property type="entry name" value="LMN_ATRN_NET-like_EGF"/>
</dbReference>
<dbReference type="PANTHER" id="PTHR10574">
    <property type="entry name" value="NETRIN/LAMININ-RELATED"/>
    <property type="match status" value="1"/>
</dbReference>
<dbReference type="OrthoDB" id="5985440at2759"/>
<name>A0A7J7JZ74_BUGNE</name>
<protein>
    <submittedName>
        <fullName evidence="16">LanB1</fullName>
    </submittedName>
</protein>
<feature type="disulfide bond" evidence="12">
    <location>
        <begin position="398"/>
        <end position="415"/>
    </location>
</feature>
<dbReference type="GO" id="GO:0043256">
    <property type="term" value="C:laminin complex"/>
    <property type="evidence" value="ECO:0007669"/>
    <property type="project" value="TreeGrafter"/>
</dbReference>
<reference evidence="16" key="1">
    <citation type="submission" date="2020-06" db="EMBL/GenBank/DDBJ databases">
        <title>Draft genome of Bugula neritina, a colonial animal packing powerful symbionts and potential medicines.</title>
        <authorList>
            <person name="Rayko M."/>
        </authorList>
    </citation>
    <scope>NUCLEOTIDE SEQUENCE [LARGE SCALE GENOMIC DNA]</scope>
    <source>
        <strain evidence="16">Kwan_BN1</strain>
    </source>
</reference>
<keyword evidence="5" id="KW-0677">Repeat</keyword>
<keyword evidence="2" id="KW-0964">Secreted</keyword>
<feature type="disulfide bond" evidence="12">
    <location>
        <begin position="396"/>
        <end position="408"/>
    </location>
</feature>
<feature type="domain" description="Laminin EGF-like" evidence="14">
    <location>
        <begin position="1"/>
        <end position="42"/>
    </location>
</feature>
<feature type="disulfide bond" evidence="12">
    <location>
        <begin position="348"/>
        <end position="360"/>
    </location>
</feature>
<accession>A0A7J7JZ74</accession>
<dbReference type="FunFam" id="2.10.25.10:FF:000011">
    <property type="entry name" value="Cadherin EGF LAG seven-pass G-type receptor"/>
    <property type="match status" value="1"/>
</dbReference>
<keyword evidence="9 12" id="KW-1015">Disulfide bond</keyword>
<dbReference type="GO" id="GO:0034446">
    <property type="term" value="P:substrate adhesion-dependent cell spreading"/>
    <property type="evidence" value="ECO:0007669"/>
    <property type="project" value="TreeGrafter"/>
</dbReference>
<feature type="disulfide bond" evidence="12">
    <location>
        <begin position="350"/>
        <end position="367"/>
    </location>
</feature>
<dbReference type="InterPro" id="IPR002049">
    <property type="entry name" value="LE_dom"/>
</dbReference>
<keyword evidence="10" id="KW-0325">Glycoprotein</keyword>
<evidence type="ECO:0000256" key="8">
    <source>
        <dbReference type="ARBA" id="ARBA00023054"/>
    </source>
</evidence>
<keyword evidence="17" id="KW-1185">Reference proteome</keyword>
<keyword evidence="4" id="KW-0732">Signal</keyword>
<evidence type="ECO:0000256" key="4">
    <source>
        <dbReference type="ARBA" id="ARBA00022729"/>
    </source>
</evidence>
<evidence type="ECO:0000313" key="17">
    <source>
        <dbReference type="Proteomes" id="UP000593567"/>
    </source>
</evidence>
<evidence type="ECO:0000256" key="6">
    <source>
        <dbReference type="ARBA" id="ARBA00022869"/>
    </source>
</evidence>
<evidence type="ECO:0000256" key="2">
    <source>
        <dbReference type="ARBA" id="ARBA00022525"/>
    </source>
</evidence>
<evidence type="ECO:0000259" key="15">
    <source>
        <dbReference type="PROSITE" id="PS51116"/>
    </source>
</evidence>
<dbReference type="GO" id="GO:0070831">
    <property type="term" value="P:basement membrane assembly"/>
    <property type="evidence" value="ECO:0007669"/>
    <property type="project" value="TreeGrafter"/>
</dbReference>
<evidence type="ECO:0000259" key="14">
    <source>
        <dbReference type="PROSITE" id="PS50027"/>
    </source>
</evidence>
<sequence length="504" mass="55620">MRSDPFNGLVAGRCKCKTNVGGSRCETCEAGYWNFTDDGCIECECDTLGTFDNQGCNQRSGDCTCKRFVTGRNCDQCLPEYWGLSKDVEGCKPCGCDIGGSYDNMCDVISGQCNCKPGITGRACNQTIPGYFVTDLDYLRYEAEYAQGIGNAKVVIREPIRGQTITWTGPGFMRVYEKDSIIFTVDDIPYAMSYDIIIRYETQMPYGWDDVRVVIQRPDSPDPNGPCSNHRPEDDYPGASLSSGKSFHIVYPHICFEKGKTYHIKLDFPQYQVPDDTSGANILIDSISLIPVFTEAPVRKESNPLPVGQIIYCNNLEHEVVNVADIPAQCKKYMFSIGTAIQNKALDCDCDPTGSNSRICEPYGGQCDCKPNVNGRRCDMCMPGAYGFGPQGCLLCNCDGQGARDNICDPVDGKCLCKNNIRDRACDKCDKGMFNFPHCELCQCNGHADECEDATGVCLECRENTVGDKCDACMNGESYYMYCMDVVHLLHCISHCGAGKCSIL</sequence>
<comment type="caution">
    <text evidence="16">The sequence shown here is derived from an EMBL/GenBank/DDBJ whole genome shotgun (WGS) entry which is preliminary data.</text>
</comment>
<evidence type="ECO:0000256" key="3">
    <source>
        <dbReference type="ARBA" id="ARBA00022530"/>
    </source>
</evidence>
<keyword evidence="7" id="KW-0130">Cell adhesion</keyword>
<comment type="subcellular location">
    <subcellularLocation>
        <location evidence="1">Secreted</location>
        <location evidence="1">Extracellular space</location>
        <location evidence="1">Extracellular matrix</location>
        <location evidence="1">Basement membrane</location>
    </subcellularLocation>
</comment>
<evidence type="ECO:0000256" key="7">
    <source>
        <dbReference type="ARBA" id="ARBA00022889"/>
    </source>
</evidence>
<feature type="disulfide bond" evidence="12">
    <location>
        <begin position="369"/>
        <end position="378"/>
    </location>
</feature>
<keyword evidence="8" id="KW-0175">Coiled coil</keyword>
<dbReference type="PROSITE" id="PS51116">
    <property type="entry name" value="LAMININ_IVB"/>
    <property type="match status" value="1"/>
</dbReference>
<dbReference type="SMART" id="SM00180">
    <property type="entry name" value="EGF_Lam"/>
    <property type="match status" value="6"/>
</dbReference>
<evidence type="ECO:0000256" key="11">
    <source>
        <dbReference type="ARBA" id="ARBA00023292"/>
    </source>
</evidence>
<evidence type="ECO:0000256" key="1">
    <source>
        <dbReference type="ARBA" id="ARBA00004302"/>
    </source>
</evidence>
<feature type="domain" description="Laminin EGF-like" evidence="14">
    <location>
        <begin position="396"/>
        <end position="441"/>
    </location>
</feature>
<dbReference type="GO" id="GO:0007411">
    <property type="term" value="P:axon guidance"/>
    <property type="evidence" value="ECO:0007669"/>
    <property type="project" value="TreeGrafter"/>
</dbReference>
<keyword evidence="6" id="KW-0084">Basement membrane</keyword>
<dbReference type="EMBL" id="VXIV02001682">
    <property type="protein sequence ID" value="KAF6030638.1"/>
    <property type="molecule type" value="Genomic_DNA"/>
</dbReference>
<gene>
    <name evidence="16" type="ORF">EB796_011045</name>
</gene>
<comment type="caution">
    <text evidence="12">Lacks conserved residue(s) required for the propagation of feature annotation.</text>
</comment>
<dbReference type="PRINTS" id="PR00011">
    <property type="entry name" value="EGFLAMININ"/>
</dbReference>
<keyword evidence="11 12" id="KW-0424">Laminin EGF-like domain</keyword>
<feature type="region of interest" description="Disordered" evidence="13">
    <location>
        <begin position="217"/>
        <end position="236"/>
    </location>
</feature>
<dbReference type="FunFam" id="2.10.25.10:FF:000209">
    <property type="entry name" value="Laminin subunit alpha 5"/>
    <property type="match status" value="1"/>
</dbReference>
<feature type="domain" description="Laminin IV type B" evidence="15">
    <location>
        <begin position="133"/>
        <end position="342"/>
    </location>
</feature>
<dbReference type="FunFam" id="2.10.25.10:FF:000280">
    <property type="entry name" value="Laminin subunit beta 4"/>
    <property type="match status" value="1"/>
</dbReference>
<dbReference type="InterPro" id="IPR013015">
    <property type="entry name" value="Laminin_IV_B"/>
</dbReference>